<accession>A0A2W5WSJ8</accession>
<dbReference type="InterPro" id="IPR057326">
    <property type="entry name" value="KR_dom"/>
</dbReference>
<dbReference type="EMBL" id="QKWH01000002">
    <property type="protein sequence ID" value="PZR54100.1"/>
    <property type="molecule type" value="Genomic_DNA"/>
</dbReference>
<dbReference type="PROSITE" id="PS00061">
    <property type="entry name" value="ADH_SHORT"/>
    <property type="match status" value="1"/>
</dbReference>
<dbReference type="Proteomes" id="UP000248783">
    <property type="component" value="Unassembled WGS sequence"/>
</dbReference>
<evidence type="ECO:0000313" key="5">
    <source>
        <dbReference type="EMBL" id="PZR54100.1"/>
    </source>
</evidence>
<dbReference type="FunFam" id="3.40.50.720:FF:000084">
    <property type="entry name" value="Short-chain dehydrogenase reductase"/>
    <property type="match status" value="1"/>
</dbReference>
<protein>
    <submittedName>
        <fullName evidence="5">Short-chain dehydrogenase/reductase</fullName>
    </submittedName>
</protein>
<evidence type="ECO:0000256" key="1">
    <source>
        <dbReference type="ARBA" id="ARBA00006484"/>
    </source>
</evidence>
<feature type="domain" description="Ketoreductase" evidence="4">
    <location>
        <begin position="9"/>
        <end position="186"/>
    </location>
</feature>
<evidence type="ECO:0000313" key="6">
    <source>
        <dbReference type="Proteomes" id="UP000248783"/>
    </source>
</evidence>
<dbReference type="RefSeq" id="WP_111249957.1">
    <property type="nucleotide sequence ID" value="NZ_QKWH01000002.1"/>
</dbReference>
<dbReference type="PANTHER" id="PTHR43976:SF16">
    <property type="entry name" value="SHORT-CHAIN DEHYDROGENASE_REDUCTASE FAMILY PROTEIN"/>
    <property type="match status" value="1"/>
</dbReference>
<evidence type="ECO:0000256" key="2">
    <source>
        <dbReference type="ARBA" id="ARBA00023002"/>
    </source>
</evidence>
<keyword evidence="6" id="KW-1185">Reference proteome</keyword>
<keyword evidence="2" id="KW-0560">Oxidoreductase</keyword>
<dbReference type="PANTHER" id="PTHR43976">
    <property type="entry name" value="SHORT CHAIN DEHYDROGENASE"/>
    <property type="match status" value="1"/>
</dbReference>
<dbReference type="SUPFAM" id="SSF51735">
    <property type="entry name" value="NAD(P)-binding Rossmann-fold domains"/>
    <property type="match status" value="1"/>
</dbReference>
<proteinExistence type="inferred from homology"/>
<dbReference type="PRINTS" id="PR00080">
    <property type="entry name" value="SDRFAMILY"/>
</dbReference>
<comment type="caution">
    <text evidence="5">The sequence shown here is derived from an EMBL/GenBank/DDBJ whole genome shotgun (WGS) entry which is preliminary data.</text>
</comment>
<evidence type="ECO:0000256" key="3">
    <source>
        <dbReference type="RuleBase" id="RU000363"/>
    </source>
</evidence>
<dbReference type="PRINTS" id="PR00081">
    <property type="entry name" value="GDHRDH"/>
</dbReference>
<name>A0A2W5WSJ8_9MICO</name>
<dbReference type="GO" id="GO:0016491">
    <property type="term" value="F:oxidoreductase activity"/>
    <property type="evidence" value="ECO:0007669"/>
    <property type="project" value="UniProtKB-KW"/>
</dbReference>
<dbReference type="InterPro" id="IPR036291">
    <property type="entry name" value="NAD(P)-bd_dom_sf"/>
</dbReference>
<dbReference type="CDD" id="cd05374">
    <property type="entry name" value="17beta-HSD-like_SDR_c"/>
    <property type="match status" value="1"/>
</dbReference>
<reference evidence="5 6" key="1">
    <citation type="submission" date="2018-06" db="EMBL/GenBank/DDBJ databases">
        <title>Whole genome sequencing of a novel hydrocarbon degrading bacterial strain, PW21 isolated from oil contaminated produced water sample.</title>
        <authorList>
            <person name="Nagkirti P."/>
            <person name="Shaikh A."/>
            <person name="Gowdaman V."/>
            <person name="Engineer A.E."/>
            <person name="Dagar S."/>
            <person name="Dhakephalkar P.K."/>
        </authorList>
    </citation>
    <scope>NUCLEOTIDE SEQUENCE [LARGE SCALE GENOMIC DNA]</scope>
    <source>
        <strain evidence="5 6">PW21</strain>
    </source>
</reference>
<sequence>MTHPTTGPATWFVTGASRGLGLELVTQLLERGDAVAATTRSVERLTAALDGVDTARLLPLELDLADERQVRDAVAAATERFGGLDVVVNNAGYGFLAAVEEVTDAEARAMFDVQVFGVWNVLRAVLPGFREAGSGHVVNVSSILGLTSFPGWGLYCAGKYALEGLTESLAAEVAGHGIRVTLIEPGYMRTDFLRPQSLGLPSATSDAYPAIREMTEAHQAMPGTQLGDPAKAAAAIITVATTGGAPLHQVLGSDSLGFAEARLQSLRSDVEAGRALAVTTDVVGG</sequence>
<gene>
    <name evidence="5" type="ORF">DNL40_03950</name>
</gene>
<dbReference type="SMART" id="SM00822">
    <property type="entry name" value="PKS_KR"/>
    <property type="match status" value="1"/>
</dbReference>
<dbReference type="InterPro" id="IPR002347">
    <property type="entry name" value="SDR_fam"/>
</dbReference>
<dbReference type="AlphaFoldDB" id="A0A2W5WSJ8"/>
<dbReference type="Pfam" id="PF00106">
    <property type="entry name" value="adh_short"/>
    <property type="match status" value="1"/>
</dbReference>
<dbReference type="InterPro" id="IPR020904">
    <property type="entry name" value="Sc_DH/Rdtase_CS"/>
</dbReference>
<dbReference type="InterPro" id="IPR051911">
    <property type="entry name" value="SDR_oxidoreductase"/>
</dbReference>
<comment type="similarity">
    <text evidence="1 3">Belongs to the short-chain dehydrogenases/reductases (SDR) family.</text>
</comment>
<dbReference type="Gene3D" id="3.40.50.720">
    <property type="entry name" value="NAD(P)-binding Rossmann-like Domain"/>
    <property type="match status" value="1"/>
</dbReference>
<organism evidence="5 6">
    <name type="scientific">Xylanimonas oleitrophica</name>
    <dbReference type="NCBI Taxonomy" id="2607479"/>
    <lineage>
        <taxon>Bacteria</taxon>
        <taxon>Bacillati</taxon>
        <taxon>Actinomycetota</taxon>
        <taxon>Actinomycetes</taxon>
        <taxon>Micrococcales</taxon>
        <taxon>Promicromonosporaceae</taxon>
        <taxon>Xylanimonas</taxon>
    </lineage>
</organism>
<evidence type="ECO:0000259" key="4">
    <source>
        <dbReference type="SMART" id="SM00822"/>
    </source>
</evidence>